<dbReference type="GO" id="GO:0016485">
    <property type="term" value="P:protein processing"/>
    <property type="evidence" value="ECO:0007669"/>
    <property type="project" value="TreeGrafter"/>
</dbReference>
<dbReference type="InterPro" id="IPR057246">
    <property type="entry name" value="CARBOXYPEPT_ZN_1"/>
</dbReference>
<protein>
    <submittedName>
        <fullName evidence="12">Carboxypeptidase D isoform X2</fullName>
    </submittedName>
</protein>
<comment type="cofactor">
    <cofactor evidence="1">
        <name>Zn(2+)</name>
        <dbReference type="ChEBI" id="CHEBI:29105"/>
    </cofactor>
</comment>
<dbReference type="GO" id="GO:0005615">
    <property type="term" value="C:extracellular space"/>
    <property type="evidence" value="ECO:0007669"/>
    <property type="project" value="TreeGrafter"/>
</dbReference>
<dbReference type="PANTHER" id="PTHR11532:SF84">
    <property type="entry name" value="CARBOXYPEPTIDASE M"/>
    <property type="match status" value="1"/>
</dbReference>
<organism evidence="11 12">
    <name type="scientific">Drosophila suzukii</name>
    <name type="common">Spotted-wing drosophila fruit fly</name>
    <dbReference type="NCBI Taxonomy" id="28584"/>
    <lineage>
        <taxon>Eukaryota</taxon>
        <taxon>Metazoa</taxon>
        <taxon>Ecdysozoa</taxon>
        <taxon>Arthropoda</taxon>
        <taxon>Hexapoda</taxon>
        <taxon>Insecta</taxon>
        <taxon>Pterygota</taxon>
        <taxon>Neoptera</taxon>
        <taxon>Endopterygota</taxon>
        <taxon>Diptera</taxon>
        <taxon>Brachycera</taxon>
        <taxon>Muscomorpha</taxon>
        <taxon>Ephydroidea</taxon>
        <taxon>Drosophilidae</taxon>
        <taxon>Drosophila</taxon>
        <taxon>Sophophora</taxon>
    </lineage>
</organism>
<dbReference type="GO" id="GO:0008270">
    <property type="term" value="F:zinc ion binding"/>
    <property type="evidence" value="ECO:0007669"/>
    <property type="project" value="InterPro"/>
</dbReference>
<dbReference type="GO" id="GO:0006518">
    <property type="term" value="P:peptide metabolic process"/>
    <property type="evidence" value="ECO:0007669"/>
    <property type="project" value="TreeGrafter"/>
</dbReference>
<keyword evidence="4" id="KW-0479">Metal-binding</keyword>
<dbReference type="InterPro" id="IPR000834">
    <property type="entry name" value="Peptidase_M14"/>
</dbReference>
<dbReference type="InterPro" id="IPR057247">
    <property type="entry name" value="CARBOXYPEPT_ZN_2"/>
</dbReference>
<evidence type="ECO:0000259" key="10">
    <source>
        <dbReference type="PROSITE" id="PS52035"/>
    </source>
</evidence>
<feature type="active site" description="Proton donor/acceptor" evidence="8">
    <location>
        <position position="350"/>
    </location>
</feature>
<evidence type="ECO:0000313" key="11">
    <source>
        <dbReference type="Proteomes" id="UP001652628"/>
    </source>
</evidence>
<evidence type="ECO:0000256" key="9">
    <source>
        <dbReference type="SAM" id="SignalP"/>
    </source>
</evidence>
<dbReference type="GeneID" id="108005341"/>
<dbReference type="PROSITE" id="PS00132">
    <property type="entry name" value="CARBOXYPEPT_ZN_1"/>
    <property type="match status" value="1"/>
</dbReference>
<dbReference type="Pfam" id="PF00246">
    <property type="entry name" value="Peptidase_M14"/>
    <property type="match status" value="1"/>
</dbReference>
<dbReference type="Gene3D" id="2.60.40.1120">
    <property type="entry name" value="Carboxypeptidase-like, regulatory domain"/>
    <property type="match status" value="1"/>
</dbReference>
<dbReference type="Pfam" id="PF13620">
    <property type="entry name" value="CarboxypepD_reg"/>
    <property type="match status" value="1"/>
</dbReference>
<dbReference type="GO" id="GO:0004181">
    <property type="term" value="F:metallocarboxypeptidase activity"/>
    <property type="evidence" value="ECO:0007669"/>
    <property type="project" value="InterPro"/>
</dbReference>
<dbReference type="CDD" id="cd03858">
    <property type="entry name" value="M14_CP_N-E_like"/>
    <property type="match status" value="1"/>
</dbReference>
<dbReference type="SMART" id="SM00631">
    <property type="entry name" value="Zn_pept"/>
    <property type="match status" value="1"/>
</dbReference>
<evidence type="ECO:0000256" key="7">
    <source>
        <dbReference type="ARBA" id="ARBA00023180"/>
    </source>
</evidence>
<evidence type="ECO:0000256" key="4">
    <source>
        <dbReference type="ARBA" id="ARBA00022723"/>
    </source>
</evidence>
<evidence type="ECO:0000256" key="8">
    <source>
        <dbReference type="PROSITE-ProRule" id="PRU01379"/>
    </source>
</evidence>
<dbReference type="CDD" id="cd11308">
    <property type="entry name" value="Peptidase_M14NE-CP-C_like"/>
    <property type="match status" value="1"/>
</dbReference>
<evidence type="ECO:0000256" key="2">
    <source>
        <dbReference type="ARBA" id="ARBA00005988"/>
    </source>
</evidence>
<dbReference type="InterPro" id="IPR008969">
    <property type="entry name" value="CarboxyPept-like_regulatory"/>
</dbReference>
<keyword evidence="6" id="KW-0862">Zinc</keyword>
<dbReference type="Proteomes" id="UP001652628">
    <property type="component" value="Chromosome X"/>
</dbReference>
<dbReference type="PROSITE" id="PS52035">
    <property type="entry name" value="PEPTIDASE_M14"/>
    <property type="match status" value="1"/>
</dbReference>
<dbReference type="RefSeq" id="XP_016924068.1">
    <property type="nucleotide sequence ID" value="XM_017068579.4"/>
</dbReference>
<keyword evidence="9" id="KW-0732">Signal</keyword>
<evidence type="ECO:0000256" key="3">
    <source>
        <dbReference type="ARBA" id="ARBA00022645"/>
    </source>
</evidence>
<dbReference type="PANTHER" id="PTHR11532">
    <property type="entry name" value="PROTEASE M14 CARBOXYPEPTIDASE"/>
    <property type="match status" value="1"/>
</dbReference>
<feature type="signal peptide" evidence="9">
    <location>
        <begin position="1"/>
        <end position="39"/>
    </location>
</feature>
<comment type="similarity">
    <text evidence="2 8">Belongs to the peptidase M14 family.</text>
</comment>
<dbReference type="FunFam" id="2.60.40.1120:FF:000015">
    <property type="entry name" value="carboxypeptidase D isoform X4"/>
    <property type="match status" value="1"/>
</dbReference>
<dbReference type="PRINTS" id="PR00765">
    <property type="entry name" value="CRBOXYPTASEA"/>
</dbReference>
<keyword evidence="7" id="KW-0325">Glycoprotein</keyword>
<evidence type="ECO:0000313" key="12">
    <source>
        <dbReference type="RefSeq" id="XP_016924068.1"/>
    </source>
</evidence>
<feature type="chain" id="PRO_5044259652" evidence="9">
    <location>
        <begin position="40"/>
        <end position="535"/>
    </location>
</feature>
<dbReference type="Gene3D" id="3.40.630.10">
    <property type="entry name" value="Zn peptidases"/>
    <property type="match status" value="1"/>
</dbReference>
<sequence length="535" mass="59211">MILRTPLAGHQLLHLLRLPAVLLLLLSLLLVLRPCSCDAKTVNPGDQMQMQHHQVAAEPGLPEPRAYMPDAQHLDFVYHDHEELTRFLRATSARYPNLTALYSIGKSIQGRDLWVMVVSSSPYEHMVGKPDVKYVGNIHGNEPVGREMLLHLIQYFVTSYSSDQYVKWLLDNTRIHILPTMNPDGYAVSKEGTCDGGQGRYNARGFDLNRNFPDYFKQNNKRGQPETDSVKDWISKIQFVLSGSLHGGALVASYPYDNTPNSRICRSSALCAMFQTYSAAPSLTPDDDVFKHLSLVYARNHAKMSRGVACKSATPAFENGITNGAAWYPLTGGMQDYNYVWYGCMEITLEISCCKFPPAYELKKYWEDNQLSLIKFLAEAHRGVQGFVFDPAGMPIERASIKIKGRDVGFQTTKYGEFWRILLPGYYKVEVFAEGFAPREVEFVIVEQHPTLLNVTLQPSKRIEGIGAMGPAGVPVGGVTVGGGGVGPGGLYRPIPAPQHYRPPVSPYAGAASSDSGIFSTISNGLNSLYSNIFG</sequence>
<accession>A0AB39YY39</accession>
<dbReference type="SUPFAM" id="SSF49464">
    <property type="entry name" value="Carboxypeptidase regulatory domain-like"/>
    <property type="match status" value="1"/>
</dbReference>
<keyword evidence="5" id="KW-0378">Hydrolase</keyword>
<keyword evidence="3 12" id="KW-0121">Carboxypeptidase</keyword>
<dbReference type="PROSITE" id="PS00133">
    <property type="entry name" value="CARBOXYPEPT_ZN_2"/>
    <property type="match status" value="1"/>
</dbReference>
<gene>
    <name evidence="12" type="primary">LOC108005341</name>
</gene>
<dbReference type="AlphaFoldDB" id="A0AB39YY39"/>
<feature type="domain" description="Peptidase M14" evidence="10">
    <location>
        <begin position="77"/>
        <end position="380"/>
    </location>
</feature>
<dbReference type="SUPFAM" id="SSF53187">
    <property type="entry name" value="Zn-dependent exopeptidases"/>
    <property type="match status" value="1"/>
</dbReference>
<evidence type="ECO:0000256" key="1">
    <source>
        <dbReference type="ARBA" id="ARBA00001947"/>
    </source>
</evidence>
<keyword evidence="3 12" id="KW-0645">Protease</keyword>
<dbReference type="FunFam" id="3.40.630.10:FF:000048">
    <property type="entry name" value="carboxypeptidase D isoform X1"/>
    <property type="match status" value="1"/>
</dbReference>
<proteinExistence type="inferred from homology"/>
<reference evidence="12" key="1">
    <citation type="submission" date="2025-08" db="UniProtKB">
        <authorList>
            <consortium name="RefSeq"/>
        </authorList>
    </citation>
    <scope>IDENTIFICATION</scope>
</reference>
<evidence type="ECO:0000256" key="6">
    <source>
        <dbReference type="ARBA" id="ARBA00022833"/>
    </source>
</evidence>
<name>A0AB39YY39_DROSZ</name>
<keyword evidence="11" id="KW-1185">Reference proteome</keyword>
<evidence type="ECO:0000256" key="5">
    <source>
        <dbReference type="ARBA" id="ARBA00022801"/>
    </source>
</evidence>
<dbReference type="InterPro" id="IPR050753">
    <property type="entry name" value="Peptidase_M14_domain"/>
</dbReference>